<dbReference type="EMBL" id="CAJVCH010540873">
    <property type="protein sequence ID" value="CAG7826730.1"/>
    <property type="molecule type" value="Genomic_DNA"/>
</dbReference>
<name>A0A8J2LRI4_9HEXA</name>
<accession>A0A8J2LRI4</accession>
<organism evidence="1 2">
    <name type="scientific">Allacma fusca</name>
    <dbReference type="NCBI Taxonomy" id="39272"/>
    <lineage>
        <taxon>Eukaryota</taxon>
        <taxon>Metazoa</taxon>
        <taxon>Ecdysozoa</taxon>
        <taxon>Arthropoda</taxon>
        <taxon>Hexapoda</taxon>
        <taxon>Collembola</taxon>
        <taxon>Symphypleona</taxon>
        <taxon>Sminthuridae</taxon>
        <taxon>Allacma</taxon>
    </lineage>
</organism>
<gene>
    <name evidence="1" type="ORF">AFUS01_LOCUS36770</name>
</gene>
<proteinExistence type="predicted"/>
<sequence>GVMAIYSYRYPKFFWPRNPTKSEAIQKIYDEATLEGELADYYAPCLKLHVLSNYRTITIPYEDLVRDESTHVIERQITFADLLLGVQTWGVILERLTIVTSVATLELR</sequence>
<evidence type="ECO:0000313" key="1">
    <source>
        <dbReference type="EMBL" id="CAG7826730.1"/>
    </source>
</evidence>
<protein>
    <submittedName>
        <fullName evidence="1">Uncharacterized protein</fullName>
    </submittedName>
</protein>
<dbReference type="OrthoDB" id="8123669at2759"/>
<dbReference type="AlphaFoldDB" id="A0A8J2LRI4"/>
<dbReference type="Proteomes" id="UP000708208">
    <property type="component" value="Unassembled WGS sequence"/>
</dbReference>
<evidence type="ECO:0000313" key="2">
    <source>
        <dbReference type="Proteomes" id="UP000708208"/>
    </source>
</evidence>
<reference evidence="1" key="1">
    <citation type="submission" date="2021-06" db="EMBL/GenBank/DDBJ databases">
        <authorList>
            <person name="Hodson N. C."/>
            <person name="Mongue J. A."/>
            <person name="Jaron S. K."/>
        </authorList>
    </citation>
    <scope>NUCLEOTIDE SEQUENCE</scope>
</reference>
<feature type="non-terminal residue" evidence="1">
    <location>
        <position position="1"/>
    </location>
</feature>
<comment type="caution">
    <text evidence="1">The sequence shown here is derived from an EMBL/GenBank/DDBJ whole genome shotgun (WGS) entry which is preliminary data.</text>
</comment>
<keyword evidence="2" id="KW-1185">Reference proteome</keyword>